<evidence type="ECO:0000256" key="3">
    <source>
        <dbReference type="ARBA" id="ARBA00023157"/>
    </source>
</evidence>
<feature type="signal peptide" evidence="7">
    <location>
        <begin position="1"/>
        <end position="26"/>
    </location>
</feature>
<dbReference type="OrthoDB" id="6261922at2759"/>
<organism evidence="10">
    <name type="scientific">Drosophila grimshawi</name>
    <name type="common">Hawaiian fruit fly</name>
    <name type="synonym">Idiomyia grimshawi</name>
    <dbReference type="NCBI Taxonomy" id="7222"/>
    <lineage>
        <taxon>Eukaryota</taxon>
        <taxon>Metazoa</taxon>
        <taxon>Ecdysozoa</taxon>
        <taxon>Arthropoda</taxon>
        <taxon>Hexapoda</taxon>
        <taxon>Insecta</taxon>
        <taxon>Pterygota</taxon>
        <taxon>Neoptera</taxon>
        <taxon>Endopterygota</taxon>
        <taxon>Diptera</taxon>
        <taxon>Brachycera</taxon>
        <taxon>Muscomorpha</taxon>
        <taxon>Ephydroidea</taxon>
        <taxon>Drosophilidae</taxon>
        <taxon>Drosophila</taxon>
        <taxon>Hawaiian Drosophila</taxon>
    </lineage>
</organism>
<dbReference type="PROSITE" id="PS50240">
    <property type="entry name" value="TRYPSIN_DOM"/>
    <property type="match status" value="1"/>
</dbReference>
<feature type="domain" description="Peptidase S1" evidence="8">
    <location>
        <begin position="107"/>
        <end position="354"/>
    </location>
</feature>
<dbReference type="InterPro" id="IPR041515">
    <property type="entry name" value="PPAF-2-like_Clip"/>
</dbReference>
<gene>
    <name evidence="9" type="primary">Dgri\GH10384</name>
    <name evidence="9" type="ORF">Dgri_GH10384</name>
</gene>
<dbReference type="SMART" id="SM00020">
    <property type="entry name" value="Tryp_SPc"/>
    <property type="match status" value="1"/>
</dbReference>
<accession>B4JED4</accession>
<dbReference type="Proteomes" id="UP000001070">
    <property type="component" value="Unassembled WGS sequence"/>
</dbReference>
<dbReference type="MEROPS" id="S01.960"/>
<dbReference type="InterPro" id="IPR051487">
    <property type="entry name" value="Ser/Thr_Proteases_Immune/Dev"/>
</dbReference>
<evidence type="ECO:0000256" key="2">
    <source>
        <dbReference type="ARBA" id="ARBA00022525"/>
    </source>
</evidence>
<dbReference type="SUPFAM" id="SSF50494">
    <property type="entry name" value="Trypsin-like serine proteases"/>
    <property type="match status" value="1"/>
</dbReference>
<dbReference type="PANTHER" id="PTHR24256">
    <property type="entry name" value="TRYPTASE-RELATED"/>
    <property type="match status" value="1"/>
</dbReference>
<keyword evidence="10" id="KW-1185">Reference proteome</keyword>
<dbReference type="GO" id="GO:0004252">
    <property type="term" value="F:serine-type endopeptidase activity"/>
    <property type="evidence" value="ECO:0007669"/>
    <property type="project" value="InterPro"/>
</dbReference>
<dbReference type="Pfam" id="PF18322">
    <property type="entry name" value="CLIP_1"/>
    <property type="match status" value="1"/>
</dbReference>
<dbReference type="InterPro" id="IPR001314">
    <property type="entry name" value="Peptidase_S1A"/>
</dbReference>
<dbReference type="SMR" id="B4JED4"/>
<dbReference type="PRINTS" id="PR00722">
    <property type="entry name" value="CHYMOTRYPSIN"/>
</dbReference>
<dbReference type="InterPro" id="IPR001254">
    <property type="entry name" value="Trypsin_dom"/>
</dbReference>
<dbReference type="STRING" id="7222.B4JED4"/>
<dbReference type="GO" id="GO:0005576">
    <property type="term" value="C:extracellular region"/>
    <property type="evidence" value="ECO:0007669"/>
    <property type="project" value="UniProtKB-SubCell"/>
</dbReference>
<dbReference type="InterPro" id="IPR009003">
    <property type="entry name" value="Peptidase_S1_PA"/>
</dbReference>
<evidence type="ECO:0000313" key="10">
    <source>
        <dbReference type="Proteomes" id="UP000001070"/>
    </source>
</evidence>
<dbReference type="HOGENOM" id="CLU_006842_0_3_1"/>
<evidence type="ECO:0000256" key="6">
    <source>
        <dbReference type="ARBA" id="ARBA00076468"/>
    </source>
</evidence>
<dbReference type="AlphaFoldDB" id="B4JED4"/>
<dbReference type="EMBL" id="CH916368">
    <property type="protein sequence ID" value="EDW03654.1"/>
    <property type="molecule type" value="Genomic_DNA"/>
</dbReference>
<evidence type="ECO:0000256" key="7">
    <source>
        <dbReference type="SAM" id="SignalP"/>
    </source>
</evidence>
<evidence type="ECO:0000313" key="9">
    <source>
        <dbReference type="EMBL" id="EDW03654.1"/>
    </source>
</evidence>
<keyword evidence="7" id="KW-0732">Signal</keyword>
<feature type="chain" id="PRO_5002812244" description="Phenoloxidase-activating factor 2" evidence="7">
    <location>
        <begin position="27"/>
        <end position="371"/>
    </location>
</feature>
<evidence type="ECO:0000256" key="1">
    <source>
        <dbReference type="ARBA" id="ARBA00004613"/>
    </source>
</evidence>
<dbReference type="InParanoid" id="B4JED4"/>
<dbReference type="GO" id="GO:0006508">
    <property type="term" value="P:proteolysis"/>
    <property type="evidence" value="ECO:0007669"/>
    <property type="project" value="InterPro"/>
</dbReference>
<dbReference type="OMA" id="DQKRCLV"/>
<dbReference type="CDD" id="cd00190">
    <property type="entry name" value="Tryp_SPc"/>
    <property type="match status" value="1"/>
</dbReference>
<reference evidence="9 10" key="1">
    <citation type="journal article" date="2007" name="Nature">
        <title>Evolution of genes and genomes on the Drosophila phylogeny.</title>
        <authorList>
            <consortium name="Drosophila 12 Genomes Consortium"/>
            <person name="Clark A.G."/>
            <person name="Eisen M.B."/>
            <person name="Smith D.R."/>
            <person name="Bergman C.M."/>
            <person name="Oliver B."/>
            <person name="Markow T.A."/>
            <person name="Kaufman T.C."/>
            <person name="Kellis M."/>
            <person name="Gelbart W."/>
            <person name="Iyer V.N."/>
            <person name="Pollard D.A."/>
            <person name="Sackton T.B."/>
            <person name="Larracuente A.M."/>
            <person name="Singh N.D."/>
            <person name="Abad J.P."/>
            <person name="Abt D.N."/>
            <person name="Adryan B."/>
            <person name="Aguade M."/>
            <person name="Akashi H."/>
            <person name="Anderson W.W."/>
            <person name="Aquadro C.F."/>
            <person name="Ardell D.H."/>
            <person name="Arguello R."/>
            <person name="Artieri C.G."/>
            <person name="Barbash D.A."/>
            <person name="Barker D."/>
            <person name="Barsanti P."/>
            <person name="Batterham P."/>
            <person name="Batzoglou S."/>
            <person name="Begun D."/>
            <person name="Bhutkar A."/>
            <person name="Blanco E."/>
            <person name="Bosak S.A."/>
            <person name="Bradley R.K."/>
            <person name="Brand A.D."/>
            <person name="Brent M.R."/>
            <person name="Brooks A.N."/>
            <person name="Brown R.H."/>
            <person name="Butlin R.K."/>
            <person name="Caggese C."/>
            <person name="Calvi B.R."/>
            <person name="Bernardo de Carvalho A."/>
            <person name="Caspi A."/>
            <person name="Castrezana S."/>
            <person name="Celniker S.E."/>
            <person name="Chang J.L."/>
            <person name="Chapple C."/>
            <person name="Chatterji S."/>
            <person name="Chinwalla A."/>
            <person name="Civetta A."/>
            <person name="Clifton S.W."/>
            <person name="Comeron J.M."/>
            <person name="Costello J.C."/>
            <person name="Coyne J.A."/>
            <person name="Daub J."/>
            <person name="David R.G."/>
            <person name="Delcher A.L."/>
            <person name="Delehaunty K."/>
            <person name="Do C.B."/>
            <person name="Ebling H."/>
            <person name="Edwards K."/>
            <person name="Eickbush T."/>
            <person name="Evans J.D."/>
            <person name="Filipski A."/>
            <person name="Findeiss S."/>
            <person name="Freyhult E."/>
            <person name="Fulton L."/>
            <person name="Fulton R."/>
            <person name="Garcia A.C."/>
            <person name="Gardiner A."/>
            <person name="Garfield D.A."/>
            <person name="Garvin B.E."/>
            <person name="Gibson G."/>
            <person name="Gilbert D."/>
            <person name="Gnerre S."/>
            <person name="Godfrey J."/>
            <person name="Good R."/>
            <person name="Gotea V."/>
            <person name="Gravely B."/>
            <person name="Greenberg A.J."/>
            <person name="Griffiths-Jones S."/>
            <person name="Gross S."/>
            <person name="Guigo R."/>
            <person name="Gustafson E.A."/>
            <person name="Haerty W."/>
            <person name="Hahn M.W."/>
            <person name="Halligan D.L."/>
            <person name="Halpern A.L."/>
            <person name="Halter G.M."/>
            <person name="Han M.V."/>
            <person name="Heger A."/>
            <person name="Hillier L."/>
            <person name="Hinrichs A.S."/>
            <person name="Holmes I."/>
            <person name="Hoskins R.A."/>
            <person name="Hubisz M.J."/>
            <person name="Hultmark D."/>
            <person name="Huntley M.A."/>
            <person name="Jaffe D.B."/>
            <person name="Jagadeeshan S."/>
            <person name="Jeck W.R."/>
            <person name="Johnson J."/>
            <person name="Jones C.D."/>
            <person name="Jordan W.C."/>
            <person name="Karpen G.H."/>
            <person name="Kataoka E."/>
            <person name="Keightley P.D."/>
            <person name="Kheradpour P."/>
            <person name="Kirkness E.F."/>
            <person name="Koerich L.B."/>
            <person name="Kristiansen K."/>
            <person name="Kudrna D."/>
            <person name="Kulathinal R.J."/>
            <person name="Kumar S."/>
            <person name="Kwok R."/>
            <person name="Lander E."/>
            <person name="Langley C.H."/>
            <person name="Lapoint R."/>
            <person name="Lazzaro B.P."/>
            <person name="Lee S.J."/>
            <person name="Levesque L."/>
            <person name="Li R."/>
            <person name="Lin C.F."/>
            <person name="Lin M.F."/>
            <person name="Lindblad-Toh K."/>
            <person name="Llopart A."/>
            <person name="Long M."/>
            <person name="Low L."/>
            <person name="Lozovsky E."/>
            <person name="Lu J."/>
            <person name="Luo M."/>
            <person name="Machado C.A."/>
            <person name="Makalowski W."/>
            <person name="Marzo M."/>
            <person name="Matsuda M."/>
            <person name="Matzkin L."/>
            <person name="McAllister B."/>
            <person name="McBride C.S."/>
            <person name="McKernan B."/>
            <person name="McKernan K."/>
            <person name="Mendez-Lago M."/>
            <person name="Minx P."/>
            <person name="Mollenhauer M.U."/>
            <person name="Montooth K."/>
            <person name="Mount S.M."/>
            <person name="Mu X."/>
            <person name="Myers E."/>
            <person name="Negre B."/>
            <person name="Newfeld S."/>
            <person name="Nielsen R."/>
            <person name="Noor M.A."/>
            <person name="O'Grady P."/>
            <person name="Pachter L."/>
            <person name="Papaceit M."/>
            <person name="Parisi M.J."/>
            <person name="Parisi M."/>
            <person name="Parts L."/>
            <person name="Pedersen J.S."/>
            <person name="Pesole G."/>
            <person name="Phillippy A.M."/>
            <person name="Ponting C.P."/>
            <person name="Pop M."/>
            <person name="Porcelli D."/>
            <person name="Powell J.R."/>
            <person name="Prohaska S."/>
            <person name="Pruitt K."/>
            <person name="Puig M."/>
            <person name="Quesneville H."/>
            <person name="Ram K.R."/>
            <person name="Rand D."/>
            <person name="Rasmussen M.D."/>
            <person name="Reed L.K."/>
            <person name="Reenan R."/>
            <person name="Reily A."/>
            <person name="Remington K.A."/>
            <person name="Rieger T.T."/>
            <person name="Ritchie M.G."/>
            <person name="Robin C."/>
            <person name="Rogers Y.H."/>
            <person name="Rohde C."/>
            <person name="Rozas J."/>
            <person name="Rubenfield M.J."/>
            <person name="Ruiz A."/>
            <person name="Russo S."/>
            <person name="Salzberg S.L."/>
            <person name="Sanchez-Gracia A."/>
            <person name="Saranga D.J."/>
            <person name="Sato H."/>
            <person name="Schaeffer S.W."/>
            <person name="Schatz M.C."/>
            <person name="Schlenke T."/>
            <person name="Schwartz R."/>
            <person name="Segarra C."/>
            <person name="Singh R.S."/>
            <person name="Sirot L."/>
            <person name="Sirota M."/>
            <person name="Sisneros N.B."/>
            <person name="Smith C.D."/>
            <person name="Smith T.F."/>
            <person name="Spieth J."/>
            <person name="Stage D.E."/>
            <person name="Stark A."/>
            <person name="Stephan W."/>
            <person name="Strausberg R.L."/>
            <person name="Strempel S."/>
            <person name="Sturgill D."/>
            <person name="Sutton G."/>
            <person name="Sutton G.G."/>
            <person name="Tao W."/>
            <person name="Teichmann S."/>
            <person name="Tobari Y.N."/>
            <person name="Tomimura Y."/>
            <person name="Tsolas J.M."/>
            <person name="Valente V.L."/>
            <person name="Venter E."/>
            <person name="Venter J.C."/>
            <person name="Vicario S."/>
            <person name="Vieira F.G."/>
            <person name="Vilella A.J."/>
            <person name="Villasante A."/>
            <person name="Walenz B."/>
            <person name="Wang J."/>
            <person name="Wasserman M."/>
            <person name="Watts T."/>
            <person name="Wilson D."/>
            <person name="Wilson R.K."/>
            <person name="Wing R.A."/>
            <person name="Wolfner M.F."/>
            <person name="Wong A."/>
            <person name="Wong G.K."/>
            <person name="Wu C.I."/>
            <person name="Wu G."/>
            <person name="Yamamoto D."/>
            <person name="Yang H.P."/>
            <person name="Yang S.P."/>
            <person name="Yorke J.A."/>
            <person name="Yoshida K."/>
            <person name="Zdobnov E."/>
            <person name="Zhang P."/>
            <person name="Zhang Y."/>
            <person name="Zimin A.V."/>
            <person name="Baldwin J."/>
            <person name="Abdouelleil A."/>
            <person name="Abdulkadir J."/>
            <person name="Abebe A."/>
            <person name="Abera B."/>
            <person name="Abreu J."/>
            <person name="Acer S.C."/>
            <person name="Aftuck L."/>
            <person name="Alexander A."/>
            <person name="An P."/>
            <person name="Anderson E."/>
            <person name="Anderson S."/>
            <person name="Arachi H."/>
            <person name="Azer M."/>
            <person name="Bachantsang P."/>
            <person name="Barry A."/>
            <person name="Bayul T."/>
            <person name="Berlin A."/>
            <person name="Bessette D."/>
            <person name="Bloom T."/>
            <person name="Blye J."/>
            <person name="Boguslavskiy L."/>
            <person name="Bonnet C."/>
            <person name="Boukhgalter B."/>
            <person name="Bourzgui I."/>
            <person name="Brown A."/>
            <person name="Cahill P."/>
            <person name="Channer S."/>
            <person name="Cheshatsang Y."/>
            <person name="Chuda L."/>
            <person name="Citroen M."/>
            <person name="Collymore A."/>
            <person name="Cooke P."/>
            <person name="Costello M."/>
            <person name="D'Aco K."/>
            <person name="Daza R."/>
            <person name="De Haan G."/>
            <person name="DeGray S."/>
            <person name="DeMaso C."/>
            <person name="Dhargay N."/>
            <person name="Dooley K."/>
            <person name="Dooley E."/>
            <person name="Doricent M."/>
            <person name="Dorje P."/>
            <person name="Dorjee K."/>
            <person name="Dupes A."/>
            <person name="Elong R."/>
            <person name="Falk J."/>
            <person name="Farina A."/>
            <person name="Faro S."/>
            <person name="Ferguson D."/>
            <person name="Fisher S."/>
            <person name="Foley C.D."/>
            <person name="Franke A."/>
            <person name="Friedrich D."/>
            <person name="Gadbois L."/>
            <person name="Gearin G."/>
            <person name="Gearin C.R."/>
            <person name="Giannoukos G."/>
            <person name="Goode T."/>
            <person name="Graham J."/>
            <person name="Grandbois E."/>
            <person name="Grewal S."/>
            <person name="Gyaltsen K."/>
            <person name="Hafez N."/>
            <person name="Hagos B."/>
            <person name="Hall J."/>
            <person name="Henson C."/>
            <person name="Hollinger A."/>
            <person name="Honan T."/>
            <person name="Huard M.D."/>
            <person name="Hughes L."/>
            <person name="Hurhula B."/>
            <person name="Husby M.E."/>
            <person name="Kamat A."/>
            <person name="Kanga B."/>
            <person name="Kashin S."/>
            <person name="Khazanovich D."/>
            <person name="Kisner P."/>
            <person name="Lance K."/>
            <person name="Lara M."/>
            <person name="Lee W."/>
            <person name="Lennon N."/>
            <person name="Letendre F."/>
            <person name="LeVine R."/>
            <person name="Lipovsky A."/>
            <person name="Liu X."/>
            <person name="Liu J."/>
            <person name="Liu S."/>
            <person name="Lokyitsang T."/>
            <person name="Lokyitsang Y."/>
            <person name="Lubonja R."/>
            <person name="Lui A."/>
            <person name="MacDonald P."/>
            <person name="Magnisalis V."/>
            <person name="Maru K."/>
            <person name="Matthews C."/>
            <person name="McCusker W."/>
            <person name="McDonough S."/>
            <person name="Mehta T."/>
            <person name="Meldrim J."/>
            <person name="Meneus L."/>
            <person name="Mihai O."/>
            <person name="Mihalev A."/>
            <person name="Mihova T."/>
            <person name="Mittelman R."/>
            <person name="Mlenga V."/>
            <person name="Montmayeur A."/>
            <person name="Mulrain L."/>
            <person name="Navidi A."/>
            <person name="Naylor J."/>
            <person name="Negash T."/>
            <person name="Nguyen T."/>
            <person name="Nguyen N."/>
            <person name="Nicol R."/>
            <person name="Norbu C."/>
            <person name="Norbu N."/>
            <person name="Novod N."/>
            <person name="O'Neill B."/>
            <person name="Osman S."/>
            <person name="Markiewicz E."/>
            <person name="Oyono O.L."/>
            <person name="Patti C."/>
            <person name="Phunkhang P."/>
            <person name="Pierre F."/>
            <person name="Priest M."/>
            <person name="Raghuraman S."/>
            <person name="Rege F."/>
            <person name="Reyes R."/>
            <person name="Rise C."/>
            <person name="Rogov P."/>
            <person name="Ross K."/>
            <person name="Ryan E."/>
            <person name="Settipalli S."/>
            <person name="Shea T."/>
            <person name="Sherpa N."/>
            <person name="Shi L."/>
            <person name="Shih D."/>
            <person name="Sparrow T."/>
            <person name="Spaulding J."/>
            <person name="Stalker J."/>
            <person name="Stange-Thomann N."/>
            <person name="Stavropoulos S."/>
            <person name="Stone C."/>
            <person name="Strader C."/>
            <person name="Tesfaye S."/>
            <person name="Thomson T."/>
            <person name="Thoulutsang Y."/>
            <person name="Thoulutsang D."/>
            <person name="Topham K."/>
            <person name="Topping I."/>
            <person name="Tsamla T."/>
            <person name="Vassiliev H."/>
            <person name="Vo A."/>
            <person name="Wangchuk T."/>
            <person name="Wangdi T."/>
            <person name="Weiand M."/>
            <person name="Wilkinson J."/>
            <person name="Wilson A."/>
            <person name="Yadav S."/>
            <person name="Young G."/>
            <person name="Yu Q."/>
            <person name="Zembek L."/>
            <person name="Zhong D."/>
            <person name="Zimmer A."/>
            <person name="Zwirko Z."/>
            <person name="Jaffe D.B."/>
            <person name="Alvarez P."/>
            <person name="Brockman W."/>
            <person name="Butler J."/>
            <person name="Chin C."/>
            <person name="Gnerre S."/>
            <person name="Grabherr M."/>
            <person name="Kleber M."/>
            <person name="Mauceli E."/>
            <person name="MacCallum I."/>
        </authorList>
    </citation>
    <scope>NUCLEOTIDE SEQUENCE [LARGE SCALE GENOMIC DNA]</scope>
    <source>
        <strain evidence="10">Tucson 15287-2541.00</strain>
    </source>
</reference>
<protein>
    <recommendedName>
        <fullName evidence="5">Phenoloxidase-activating factor 2</fullName>
    </recommendedName>
    <alternativeName>
        <fullName evidence="6">Prophenoloxidase-activating factor II</fullName>
    </alternativeName>
</protein>
<evidence type="ECO:0000256" key="5">
    <source>
        <dbReference type="ARBA" id="ARBA00068096"/>
    </source>
</evidence>
<dbReference type="PhylomeDB" id="B4JED4"/>
<dbReference type="KEGG" id="dgr:6561359"/>
<comment type="similarity">
    <text evidence="4">Belongs to the peptidase S1 family. CLIP subfamily.</text>
</comment>
<dbReference type="Gene3D" id="2.40.10.10">
    <property type="entry name" value="Trypsin-like serine proteases"/>
    <property type="match status" value="2"/>
</dbReference>
<dbReference type="FunFam" id="2.40.10.10:FF:000038">
    <property type="entry name" value="Serine protease"/>
    <property type="match status" value="1"/>
</dbReference>
<sequence length="371" mass="42066">MKIPFGQFGFLLYFLLATTLLGTANSAKSCGYQKECVPRHLCNDGKMITDGKFIIQYREILNSSDIALGCYWLEKCCSIFDKLENVKKKSYSYQGCGYRNPEGVQVTLKNTMKSESQFGEFPWMVRILASQYPAVNSSGGSLLSPKVVLTTAHYVIWTAARNLKVIAGEWDTKIDIEILPHEERAVERKIVHDSFNRESGYYDIALLILTTPFNLAEHIGTICLPYPAFDFTNKRCFVTGWGKRNWEDMDYPHILKKVDLPFVSRTECQKQLRKTRLGEYFNLHESFVCAGGEKDNDACVGDGGAPLVCPIENNSNRYMLAGMVSWGLQCGTENVAGVYTNIQFLRGWIEQQLRLYSIPNSYYTIDSPSIK</sequence>
<dbReference type="eggNOG" id="KOG3627">
    <property type="taxonomic scope" value="Eukaryota"/>
</dbReference>
<dbReference type="Pfam" id="PF00089">
    <property type="entry name" value="Trypsin"/>
    <property type="match status" value="1"/>
</dbReference>
<comment type="subcellular location">
    <subcellularLocation>
        <location evidence="1">Secreted</location>
    </subcellularLocation>
</comment>
<keyword evidence="3" id="KW-1015">Disulfide bond</keyword>
<evidence type="ECO:0000256" key="4">
    <source>
        <dbReference type="ARBA" id="ARBA00024195"/>
    </source>
</evidence>
<dbReference type="InterPro" id="IPR043504">
    <property type="entry name" value="Peptidase_S1_PA_chymotrypsin"/>
</dbReference>
<keyword evidence="2" id="KW-0964">Secreted</keyword>
<evidence type="ECO:0000259" key="8">
    <source>
        <dbReference type="PROSITE" id="PS50240"/>
    </source>
</evidence>
<proteinExistence type="inferred from homology"/>
<name>B4JED4_DROGR</name>